<evidence type="ECO:0000313" key="4">
    <source>
        <dbReference type="Proteomes" id="UP000198984"/>
    </source>
</evidence>
<accession>A0A1H7SY99</accession>
<dbReference type="STRING" id="573321.SAMN04488505_1021082"/>
<keyword evidence="4" id="KW-1185">Reference proteome</keyword>
<reference evidence="3 4" key="1">
    <citation type="submission" date="2016-10" db="EMBL/GenBank/DDBJ databases">
        <authorList>
            <person name="de Groot N.N."/>
        </authorList>
    </citation>
    <scope>NUCLEOTIDE SEQUENCE [LARGE SCALE GENOMIC DNA]</scope>
    <source>
        <strain evidence="3 4">DSM 21039</strain>
    </source>
</reference>
<dbReference type="Pfam" id="PF18962">
    <property type="entry name" value="Por_Secre_tail"/>
    <property type="match status" value="1"/>
</dbReference>
<dbReference type="AlphaFoldDB" id="A0A1H7SY99"/>
<proteinExistence type="predicted"/>
<gene>
    <name evidence="3" type="ORF">SAMN04488505_1021082</name>
</gene>
<feature type="chain" id="PRO_5011439969" evidence="1">
    <location>
        <begin position="22"/>
        <end position="600"/>
    </location>
</feature>
<feature type="domain" description="Secretion system C-terminal sorting" evidence="2">
    <location>
        <begin position="525"/>
        <end position="592"/>
    </location>
</feature>
<protein>
    <submittedName>
        <fullName evidence="3">Por secretion system C-terminal sorting domain-containing protein</fullName>
    </submittedName>
</protein>
<dbReference type="NCBIfam" id="TIGR04183">
    <property type="entry name" value="Por_Secre_tail"/>
    <property type="match status" value="1"/>
</dbReference>
<dbReference type="EMBL" id="FOBB01000002">
    <property type="protein sequence ID" value="SEL77438.1"/>
    <property type="molecule type" value="Genomic_DNA"/>
</dbReference>
<dbReference type="OrthoDB" id="9811934at2"/>
<name>A0A1H7SY99_9BACT</name>
<sequence length="600" mass="65827">MKKHLYLLLSILLVTTTVLHAQNAQQLYFNQLSTDFDYQAASFVVDTPPSPTAAPRAFLLWSKNFVKDPAIRGLTLDEFDAAGNFLSEHFNPQPQVPTESILPKKIIRARLAKGYYLLAYVIKSIKTINGIQVYSTPLVIRLDPNLNPVWVAKLHYSTVTTANAQAIIEYNDIIESVNSDVVLAGRYADAPGKQTSVLLTRLSQTGAMIWTFHYPLSVCNAEALSLTELTDRNLAITGYQESCSGGPSGPRTLLYATFNAVGTPAVAERLLGGQALSGSKIVKHTTIAGADELFITGYIDLISPTGAINKQVLLVDIKESGGLITINHIGDAGQEAASDLVVEGVPGGNSFNLYFTGYTDSYATTLKTDAFFLWVKYVNHIPNLVSFNTFPTSISNYVAMKGVELKWAGKERFAILANTQMTFGTQLQTNTHVFIRELNDFTGNCVKSYQPPVTAYQLIVQPVTPATVRLPFAPYRDEYTPFNKVQPRPECGAFKVDPYNANNLRTAGQPLSSVPAVKGPATIRVYPNPVNDQLYIDYGAPKNKGRITAGIYSTDMRLIRTFVLPGGNRNSISLQGLSSGLYFLQLQHQGATQVFEIRKE</sequence>
<organism evidence="3 4">
    <name type="scientific">Chitinophaga rupis</name>
    <dbReference type="NCBI Taxonomy" id="573321"/>
    <lineage>
        <taxon>Bacteria</taxon>
        <taxon>Pseudomonadati</taxon>
        <taxon>Bacteroidota</taxon>
        <taxon>Chitinophagia</taxon>
        <taxon>Chitinophagales</taxon>
        <taxon>Chitinophagaceae</taxon>
        <taxon>Chitinophaga</taxon>
    </lineage>
</organism>
<evidence type="ECO:0000256" key="1">
    <source>
        <dbReference type="SAM" id="SignalP"/>
    </source>
</evidence>
<dbReference type="RefSeq" id="WP_089911460.1">
    <property type="nucleotide sequence ID" value="NZ_FOBB01000002.1"/>
</dbReference>
<dbReference type="Proteomes" id="UP000198984">
    <property type="component" value="Unassembled WGS sequence"/>
</dbReference>
<evidence type="ECO:0000313" key="3">
    <source>
        <dbReference type="EMBL" id="SEL77438.1"/>
    </source>
</evidence>
<feature type="signal peptide" evidence="1">
    <location>
        <begin position="1"/>
        <end position="21"/>
    </location>
</feature>
<dbReference type="InterPro" id="IPR026444">
    <property type="entry name" value="Secre_tail"/>
</dbReference>
<keyword evidence="1" id="KW-0732">Signal</keyword>
<evidence type="ECO:0000259" key="2">
    <source>
        <dbReference type="Pfam" id="PF18962"/>
    </source>
</evidence>